<dbReference type="EMBL" id="MVHT01000102">
    <property type="protein sequence ID" value="ORA96353.1"/>
    <property type="molecule type" value="Genomic_DNA"/>
</dbReference>
<comment type="caution">
    <text evidence="2">The sequence shown here is derived from an EMBL/GenBank/DDBJ whole genome shotgun (WGS) entry which is preliminary data.</text>
</comment>
<dbReference type="InterPro" id="IPR038332">
    <property type="entry name" value="PPE_sf"/>
</dbReference>
<dbReference type="FunFam" id="1.10.287.850:FF:000001">
    <property type="entry name" value="PE_PGRS39"/>
    <property type="match status" value="1"/>
</dbReference>
<protein>
    <submittedName>
        <fullName evidence="2">PE family protein</fullName>
    </submittedName>
</protein>
<dbReference type="Pfam" id="PF00934">
    <property type="entry name" value="PE"/>
    <property type="match status" value="1"/>
</dbReference>
<sequence length="143" mass="14210">MSYLVTVPEYVAAAASDLASIASTINAANTAAAAPTSAVLAAGADEVSAAVAALFNTHAQSYQALSNQAATFHQQFVELLSAGANSYAVAEAANANPLQQLLDAINAPFQTLLGRPLIGDGFDGVDGTGSDGQNGGLLWGNGG</sequence>
<evidence type="ECO:0000313" key="2">
    <source>
        <dbReference type="EMBL" id="ORA96353.1"/>
    </source>
</evidence>
<reference evidence="2 3" key="1">
    <citation type="submission" date="2017-02" db="EMBL/GenBank/DDBJ databases">
        <title>The new phylogeny of genus Mycobacterium.</title>
        <authorList>
            <person name="Tortoli E."/>
            <person name="Trovato A."/>
            <person name="Cirillo D.M."/>
        </authorList>
    </citation>
    <scope>NUCLEOTIDE SEQUENCE [LARGE SCALE GENOMIC DNA]</scope>
    <source>
        <strain evidence="2 3">DSM 44049</strain>
    </source>
</reference>
<evidence type="ECO:0000313" key="3">
    <source>
        <dbReference type="Proteomes" id="UP000192739"/>
    </source>
</evidence>
<dbReference type="Proteomes" id="UP000192739">
    <property type="component" value="Unassembled WGS sequence"/>
</dbReference>
<feature type="domain" description="PE" evidence="1">
    <location>
        <begin position="4"/>
        <end position="94"/>
    </location>
</feature>
<dbReference type="RefSeq" id="WP_139805370.1">
    <property type="nucleotide sequence ID" value="NZ_MVHT01000102.1"/>
</dbReference>
<dbReference type="InterPro" id="IPR000084">
    <property type="entry name" value="PE-PGRS_N"/>
</dbReference>
<proteinExistence type="predicted"/>
<dbReference type="Gene3D" id="1.10.287.850">
    <property type="entry name" value="HP0062-like domain"/>
    <property type="match status" value="1"/>
</dbReference>
<accession>A0A1X0F3G5</accession>
<dbReference type="SUPFAM" id="SSF140459">
    <property type="entry name" value="PE/PPE dimer-like"/>
    <property type="match status" value="1"/>
</dbReference>
<dbReference type="AlphaFoldDB" id="A0A1X0F3G5"/>
<organism evidence="2 3">
    <name type="scientific">Mycobacterium intermedium</name>
    <dbReference type="NCBI Taxonomy" id="28445"/>
    <lineage>
        <taxon>Bacteria</taxon>
        <taxon>Bacillati</taxon>
        <taxon>Actinomycetota</taxon>
        <taxon>Actinomycetes</taxon>
        <taxon>Mycobacteriales</taxon>
        <taxon>Mycobacteriaceae</taxon>
        <taxon>Mycobacterium</taxon>
        <taxon>Mycobacterium simiae complex</taxon>
    </lineage>
</organism>
<keyword evidence="3" id="KW-1185">Reference proteome</keyword>
<evidence type="ECO:0000259" key="1">
    <source>
        <dbReference type="Pfam" id="PF00934"/>
    </source>
</evidence>
<gene>
    <name evidence="2" type="ORF">BST27_25905</name>
</gene>
<feature type="non-terminal residue" evidence="2">
    <location>
        <position position="143"/>
    </location>
</feature>
<name>A0A1X0F3G5_MYCIE</name>